<keyword evidence="1" id="KW-0472">Membrane</keyword>
<reference evidence="2 3" key="1">
    <citation type="submission" date="2017-06" db="EMBL/GenBank/DDBJ databases">
        <title>Genome sequencing of cyanobaciteial culture collection at National Institute for Environmental Studies (NIES).</title>
        <authorList>
            <person name="Hirose Y."/>
            <person name="Shimura Y."/>
            <person name="Fujisawa T."/>
            <person name="Nakamura Y."/>
            <person name="Kawachi M."/>
        </authorList>
    </citation>
    <scope>NUCLEOTIDE SEQUENCE [LARGE SCALE GENOMIC DNA]</scope>
    <source>
        <strain evidence="2 3">NIES-37</strain>
    </source>
</reference>
<keyword evidence="3" id="KW-1185">Reference proteome</keyword>
<protein>
    <recommendedName>
        <fullName evidence="4">Galanin</fullName>
    </recommendedName>
</protein>
<accession>A0A1Z4MXI3</accession>
<gene>
    <name evidence="2" type="ORF">NIES37_20690</name>
</gene>
<dbReference type="EMBL" id="AP018248">
    <property type="protein sequence ID" value="BAY98121.1"/>
    <property type="molecule type" value="Genomic_DNA"/>
</dbReference>
<feature type="transmembrane region" description="Helical" evidence="1">
    <location>
        <begin position="75"/>
        <end position="98"/>
    </location>
</feature>
<proteinExistence type="predicted"/>
<evidence type="ECO:0000256" key="1">
    <source>
        <dbReference type="SAM" id="Phobius"/>
    </source>
</evidence>
<dbReference type="RefSeq" id="WP_096575293.1">
    <property type="nucleotide sequence ID" value="NZ_CAWNJS010000001.1"/>
</dbReference>
<organism evidence="2 3">
    <name type="scientific">Tolypothrix tenuis PCC 7101</name>
    <dbReference type="NCBI Taxonomy" id="231146"/>
    <lineage>
        <taxon>Bacteria</taxon>
        <taxon>Bacillati</taxon>
        <taxon>Cyanobacteriota</taxon>
        <taxon>Cyanophyceae</taxon>
        <taxon>Nostocales</taxon>
        <taxon>Tolypothrichaceae</taxon>
        <taxon>Tolypothrix</taxon>
    </lineage>
</organism>
<feature type="transmembrane region" description="Helical" evidence="1">
    <location>
        <begin position="48"/>
        <end position="69"/>
    </location>
</feature>
<keyword evidence="1" id="KW-1133">Transmembrane helix</keyword>
<evidence type="ECO:0000313" key="3">
    <source>
        <dbReference type="Proteomes" id="UP000218785"/>
    </source>
</evidence>
<dbReference type="AlphaFoldDB" id="A0A1Z4MXI3"/>
<name>A0A1Z4MXI3_9CYAN</name>
<dbReference type="KEGG" id="ttq:NIES37_20690"/>
<keyword evidence="1" id="KW-0812">Transmembrane</keyword>
<dbReference type="Proteomes" id="UP000218785">
    <property type="component" value="Chromosome"/>
</dbReference>
<sequence length="300" mass="34703">MPIEFLNFRKNLIYSTTANLSTIIADLQEIESIDHLAELQQSKYAKRALYYFYGIIGCVVLGFILLFVIAKIPVFVFALFALFLAIIVLTVLTIYELVKRFKLGKLNILNYRYEVTQRIVQMLARDMDAGSEMEIKLSFKQTKNKENIVETIPHPTKRDWKIDKYQNEWLSLKGQLLDKTRFLLTANQVSKTQYGWKRGRSGKSKYKTKTNDVGLDLILTLHYPQRRYGAIKLLQSEVSKAVKLPNLSHPRNVKLTDKAVHLSVRMAPQVADNENEIYQTITMMFLSLYQVLNLAKVLSK</sequence>
<evidence type="ECO:0008006" key="4">
    <source>
        <dbReference type="Google" id="ProtNLM"/>
    </source>
</evidence>
<evidence type="ECO:0000313" key="2">
    <source>
        <dbReference type="EMBL" id="BAY98121.1"/>
    </source>
</evidence>